<evidence type="ECO:0000256" key="2">
    <source>
        <dbReference type="ARBA" id="ARBA00014212"/>
    </source>
</evidence>
<keyword evidence="4" id="KW-0378">Hydrolase</keyword>
<dbReference type="EMBL" id="LHPF02000020">
    <property type="protein sequence ID" value="PSC70395.1"/>
    <property type="molecule type" value="Genomic_DNA"/>
</dbReference>
<dbReference type="InterPro" id="IPR029058">
    <property type="entry name" value="AB_hydrolase_fold"/>
</dbReference>
<dbReference type="STRING" id="554055.A0A2P6V8H9"/>
<protein>
    <recommendedName>
        <fullName evidence="2">Palmitoyl-protein thioesterase 1</fullName>
        <ecNumber evidence="1">3.1.2.22</ecNumber>
    </recommendedName>
    <alternativeName>
        <fullName evidence="7">Palmitoyl-protein hydrolase 1</fullName>
    </alternativeName>
</protein>
<organism evidence="9 10">
    <name type="scientific">Micractinium conductrix</name>
    <dbReference type="NCBI Taxonomy" id="554055"/>
    <lineage>
        <taxon>Eukaryota</taxon>
        <taxon>Viridiplantae</taxon>
        <taxon>Chlorophyta</taxon>
        <taxon>core chlorophytes</taxon>
        <taxon>Trebouxiophyceae</taxon>
        <taxon>Chlorellales</taxon>
        <taxon>Chlorellaceae</taxon>
        <taxon>Chlorella clade</taxon>
        <taxon>Micractinium</taxon>
    </lineage>
</organism>
<evidence type="ECO:0000256" key="5">
    <source>
        <dbReference type="ARBA" id="ARBA00023157"/>
    </source>
</evidence>
<dbReference type="Pfam" id="PF02089">
    <property type="entry name" value="Palm_thioest"/>
    <property type="match status" value="1"/>
</dbReference>
<dbReference type="Proteomes" id="UP000239649">
    <property type="component" value="Unassembled WGS sequence"/>
</dbReference>
<accession>A0A2P6V8H9</accession>
<feature type="compositionally biased region" description="Gly residues" evidence="8">
    <location>
        <begin position="147"/>
        <end position="156"/>
    </location>
</feature>
<dbReference type="Gene3D" id="3.40.50.1820">
    <property type="entry name" value="alpha/beta hydrolase"/>
    <property type="match status" value="1"/>
</dbReference>
<dbReference type="InterPro" id="IPR002472">
    <property type="entry name" value="Palm_thioest"/>
</dbReference>
<dbReference type="PANTHER" id="PTHR11247">
    <property type="entry name" value="PALMITOYL-PROTEIN THIOESTERASE/DOLICHYLDIPHOSPHATASE 1"/>
    <property type="match status" value="1"/>
</dbReference>
<comment type="caution">
    <text evidence="9">The sequence shown here is derived from an EMBL/GenBank/DDBJ whole genome shotgun (WGS) entry which is preliminary data.</text>
</comment>
<sequence length="335" mass="35192">MGDSCCSPHSMGAVKAAIEAALPGVFVHSIALGSSETTDVLAGYFGNLNAQVAAVCDELLSMDQLQQGYVAVGFSQGGQFMRAVVQRCQHLGPRAHTLVTMGAQHQGVMSVPGCPEPASSGGDGGGNGSTSGSAAGVPEPDSSARGANGGAAGWHGAAGGDAGTSPSLYCRLMQGLIARGAYVSWVQSHVVQAQYVKDPYHLDLYYSRSIFLADINGEVPGRPRPARYAANLASLQRLVLFQFEEDDMVVPKESSHFGFFNGTTLLRLQNTPLYQQDWIGLRSLDEAGHLALLHAPGRHMQFSLQWFVQNVVHPYLAVPAPSGAQAAPSVSAAQQ</sequence>
<reference evidence="9 10" key="1">
    <citation type="journal article" date="2018" name="Plant J.">
        <title>Genome sequences of Chlorella sorokiniana UTEX 1602 and Micractinium conductrix SAG 241.80: implications to maltose excretion by a green alga.</title>
        <authorList>
            <person name="Arriola M.B."/>
            <person name="Velmurugan N."/>
            <person name="Zhang Y."/>
            <person name="Plunkett M.H."/>
            <person name="Hondzo H."/>
            <person name="Barney B.M."/>
        </authorList>
    </citation>
    <scope>NUCLEOTIDE SEQUENCE [LARGE SCALE GENOMIC DNA]</scope>
    <source>
        <strain evidence="9 10">SAG 241.80</strain>
    </source>
</reference>
<dbReference type="PANTHER" id="PTHR11247:SF8">
    <property type="entry name" value="PALMITOYL-PROTEIN THIOESTERASE 1"/>
    <property type="match status" value="1"/>
</dbReference>
<evidence type="ECO:0000256" key="8">
    <source>
        <dbReference type="SAM" id="MobiDB-lite"/>
    </source>
</evidence>
<name>A0A2P6V8H9_9CHLO</name>
<evidence type="ECO:0000256" key="4">
    <source>
        <dbReference type="ARBA" id="ARBA00022801"/>
    </source>
</evidence>
<dbReference type="GO" id="GO:0008474">
    <property type="term" value="F:palmitoyl-(protein) hydrolase activity"/>
    <property type="evidence" value="ECO:0007669"/>
    <property type="project" value="UniProtKB-EC"/>
</dbReference>
<keyword evidence="10" id="KW-1185">Reference proteome</keyword>
<dbReference type="SUPFAM" id="SSF53474">
    <property type="entry name" value="alpha/beta-Hydrolases"/>
    <property type="match status" value="2"/>
</dbReference>
<evidence type="ECO:0000256" key="6">
    <source>
        <dbReference type="ARBA" id="ARBA00023180"/>
    </source>
</evidence>
<evidence type="ECO:0000256" key="1">
    <source>
        <dbReference type="ARBA" id="ARBA00012423"/>
    </source>
</evidence>
<evidence type="ECO:0000313" key="10">
    <source>
        <dbReference type="Proteomes" id="UP000239649"/>
    </source>
</evidence>
<dbReference type="EC" id="3.1.2.22" evidence="1"/>
<keyword evidence="6" id="KW-0325">Glycoprotein</keyword>
<keyword evidence="5" id="KW-1015">Disulfide bond</keyword>
<evidence type="ECO:0000256" key="3">
    <source>
        <dbReference type="ARBA" id="ARBA00022729"/>
    </source>
</evidence>
<dbReference type="OrthoDB" id="10263094at2759"/>
<dbReference type="AlphaFoldDB" id="A0A2P6V8H9"/>
<keyword evidence="3" id="KW-0732">Signal</keyword>
<evidence type="ECO:0000313" key="9">
    <source>
        <dbReference type="EMBL" id="PSC70395.1"/>
    </source>
</evidence>
<dbReference type="PRINTS" id="PR00414">
    <property type="entry name" value="PPTHIESTRASE"/>
</dbReference>
<proteinExistence type="predicted"/>
<feature type="region of interest" description="Disordered" evidence="8">
    <location>
        <begin position="110"/>
        <end position="156"/>
    </location>
</feature>
<evidence type="ECO:0000256" key="7">
    <source>
        <dbReference type="ARBA" id="ARBA00031934"/>
    </source>
</evidence>
<gene>
    <name evidence="9" type="ORF">C2E20_6233</name>
</gene>